<proteinExistence type="predicted"/>
<dbReference type="AlphaFoldDB" id="A0A159Z9L1"/>
<accession>A0A159Z9L1</accession>
<protein>
    <submittedName>
        <fullName evidence="2">Transposase IS3/IS911 family protein</fullName>
    </submittedName>
</protein>
<reference evidence="2 3" key="1">
    <citation type="submission" date="2015-09" db="EMBL/GenBank/DDBJ databases">
        <title>Complete genome sequence of Defluviimonas alba cai42t isolated from an oilfield in Xinjiang.</title>
        <authorList>
            <person name="Geng S."/>
            <person name="Pan X."/>
            <person name="Wu X."/>
        </authorList>
    </citation>
    <scope>NUCLEOTIDE SEQUENCE [LARGE SCALE GENOMIC DNA]</scope>
    <source>
        <strain evidence="3">cai42</strain>
        <plasmid evidence="3">cai42_Plasmidc</plasmid>
    </source>
</reference>
<dbReference type="Proteomes" id="UP000076128">
    <property type="component" value="Plasmid pcai42C"/>
</dbReference>
<evidence type="ECO:0000313" key="3">
    <source>
        <dbReference type="Proteomes" id="UP000076128"/>
    </source>
</evidence>
<feature type="domain" description="Bacterial mobilisation" evidence="1">
    <location>
        <begin position="115"/>
        <end position="133"/>
    </location>
</feature>
<organism evidence="2 3">
    <name type="scientific">Frigidibacter mobilis</name>
    <dbReference type="NCBI Taxonomy" id="1335048"/>
    <lineage>
        <taxon>Bacteria</taxon>
        <taxon>Pseudomonadati</taxon>
        <taxon>Pseudomonadota</taxon>
        <taxon>Alphaproteobacteria</taxon>
        <taxon>Rhodobacterales</taxon>
        <taxon>Paracoccaceae</taxon>
        <taxon>Frigidibacter</taxon>
    </lineage>
</organism>
<dbReference type="InterPro" id="IPR008687">
    <property type="entry name" value="MobC"/>
</dbReference>
<name>A0A159Z9L1_9RHOB</name>
<geneLocation type="plasmid" evidence="3">
    <name>cai42_Plasmidc</name>
</geneLocation>
<dbReference type="Pfam" id="PF05713">
    <property type="entry name" value="MobC"/>
    <property type="match status" value="1"/>
</dbReference>
<dbReference type="OrthoDB" id="7779024at2"/>
<dbReference type="KEGG" id="daa:AKL17_3p0119"/>
<dbReference type="RefSeq" id="WP_066819281.1">
    <property type="nucleotide sequence ID" value="NZ_CP012664.1"/>
</dbReference>
<gene>
    <name evidence="2" type="ORF">AKL17_3p0119</name>
</gene>
<evidence type="ECO:0000313" key="2">
    <source>
        <dbReference type="EMBL" id="AMY72275.1"/>
    </source>
</evidence>
<keyword evidence="2" id="KW-0614">Plasmid</keyword>
<keyword evidence="3" id="KW-1185">Reference proteome</keyword>
<sequence length="194" mass="21399">MSRGRRLTETDRLSIAKERAQGVAAADLAQRYGVSLKTIYNAVNHALDRQNANGSRPIVIGLRVSRRELAAFDAALARHGITNRTDALRHLVLAADEILEPDHALTEALSARAADISRIGNNINQVARRLNEARLKGQPLSYTAESHGHIREFAGLILDLTDRLQALLLKRRADLALKVTKAWAPLVPDRLKRG</sequence>
<evidence type="ECO:0000259" key="1">
    <source>
        <dbReference type="Pfam" id="PF05713"/>
    </source>
</evidence>
<dbReference type="EMBL" id="CP012664">
    <property type="protein sequence ID" value="AMY72275.1"/>
    <property type="molecule type" value="Genomic_DNA"/>
</dbReference>